<evidence type="ECO:0000256" key="1">
    <source>
        <dbReference type="SAM" id="SignalP"/>
    </source>
</evidence>
<protein>
    <submittedName>
        <fullName evidence="2">Uncharacterized protein</fullName>
    </submittedName>
</protein>
<keyword evidence="1" id="KW-0732">Signal</keyword>
<comment type="caution">
    <text evidence="2">The sequence shown here is derived from an EMBL/GenBank/DDBJ whole genome shotgun (WGS) entry which is preliminary data.</text>
</comment>
<gene>
    <name evidence="2" type="ORF">AB0T83_11045</name>
</gene>
<reference evidence="2 3" key="1">
    <citation type="submission" date="2024-07" db="EMBL/GenBank/DDBJ databases">
        <authorList>
            <person name="Kang M."/>
        </authorList>
    </citation>
    <scope>NUCLEOTIDE SEQUENCE [LARGE SCALE GENOMIC DNA]</scope>
    <source>
        <strain evidence="2 3">DFM31</strain>
    </source>
</reference>
<dbReference type="Proteomes" id="UP001553161">
    <property type="component" value="Unassembled WGS sequence"/>
</dbReference>
<evidence type="ECO:0000313" key="3">
    <source>
        <dbReference type="Proteomes" id="UP001553161"/>
    </source>
</evidence>
<feature type="signal peptide" evidence="1">
    <location>
        <begin position="1"/>
        <end position="18"/>
    </location>
</feature>
<proteinExistence type="predicted"/>
<sequence length="120" mass="12691">MRRALLPLLALGACVNTALPVTHGPITTADAFQATVAGKTVANADTTVTIHRNGTLSGSTKGTEISGVWEFRDGQWCRTITAPAASAEDCQLWRIDGNLVTIRRDGGKGETLRFRVATPG</sequence>
<feature type="chain" id="PRO_5046318574" evidence="1">
    <location>
        <begin position="19"/>
        <end position="120"/>
    </location>
</feature>
<dbReference type="RefSeq" id="WP_366193101.1">
    <property type="nucleotide sequence ID" value="NZ_JBFBVU010000012.1"/>
</dbReference>
<organism evidence="2 3">
    <name type="scientific">Meridianimarinicoccus marinus</name>
    <dbReference type="NCBI Taxonomy" id="3231483"/>
    <lineage>
        <taxon>Bacteria</taxon>
        <taxon>Pseudomonadati</taxon>
        <taxon>Pseudomonadota</taxon>
        <taxon>Alphaproteobacteria</taxon>
        <taxon>Rhodobacterales</taxon>
        <taxon>Paracoccaceae</taxon>
        <taxon>Meridianimarinicoccus</taxon>
    </lineage>
</organism>
<accession>A0ABV3L7A1</accession>
<name>A0ABV3L7A1_9RHOB</name>
<evidence type="ECO:0000313" key="2">
    <source>
        <dbReference type="EMBL" id="MEV8467316.1"/>
    </source>
</evidence>
<dbReference type="EMBL" id="JBFBVU010000012">
    <property type="protein sequence ID" value="MEV8467316.1"/>
    <property type="molecule type" value="Genomic_DNA"/>
</dbReference>
<keyword evidence="3" id="KW-1185">Reference proteome</keyword>